<dbReference type="Pfam" id="PF05368">
    <property type="entry name" value="NmrA"/>
    <property type="match status" value="1"/>
</dbReference>
<dbReference type="BioCyc" id="MetaCyc:MONOMER-15432"/>
<evidence type="ECO:0000256" key="1">
    <source>
        <dbReference type="ARBA" id="ARBA00022857"/>
    </source>
</evidence>
<protein>
    <submittedName>
        <fullName evidence="4">T-anol/isoeugenol synthase</fullName>
    </submittedName>
</protein>
<dbReference type="Gene3D" id="3.40.50.720">
    <property type="entry name" value="NAD(P)-binding Rossmann-like Domain"/>
    <property type="match status" value="1"/>
</dbReference>
<organism evidence="4">
    <name type="scientific">Pimpinella anisum</name>
    <name type="common">Anise</name>
    <name type="synonym">Anisum vulgare</name>
    <dbReference type="NCBI Taxonomy" id="271192"/>
    <lineage>
        <taxon>Eukaryota</taxon>
        <taxon>Viridiplantae</taxon>
        <taxon>Streptophyta</taxon>
        <taxon>Embryophyta</taxon>
        <taxon>Tracheophyta</taxon>
        <taxon>Spermatophyta</taxon>
        <taxon>Magnoliopsida</taxon>
        <taxon>eudicotyledons</taxon>
        <taxon>Gunneridae</taxon>
        <taxon>Pentapetalae</taxon>
        <taxon>asterids</taxon>
        <taxon>campanulids</taxon>
        <taxon>Apiales</taxon>
        <taxon>Apiaceae</taxon>
        <taxon>Apioideae</taxon>
        <taxon>apioid superclade</taxon>
        <taxon>Pimpinelleae</taxon>
        <taxon>Pimpinella</taxon>
    </lineage>
</organism>
<dbReference type="InterPro" id="IPR036291">
    <property type="entry name" value="NAD(P)-bd_dom_sf"/>
</dbReference>
<dbReference type="InterPro" id="IPR008030">
    <property type="entry name" value="NmrA-like"/>
</dbReference>
<sequence>MGSIEQKSRILVFGGTGYIGNFIVKACVAAGHPTYVYVRPMKPDHNPSKLDVLNEYKSLGVTIFEGELDEHEKLVDVLRQVDIVIVTLAIPQCHEQHKIIEAMKEAGNIKRFIPSEFGNDVDRISPLPPFQEGVCKIKKGVRRAAEKSGIPYTFVSSNSCGAYFVNFLLRPSDEKLRKVTVYGTGEAKFPLNYEKDIAEYTLRLATDPRAANSLVFYRPPKNIVSQLDLISSWEKKTGRTLEKTYVSEEEIIKLSQTASTVQDAVGTSILHSIFVKGEQMNFELKEDELEVSKLYPDYKYTSVDELLDIFLVDPPKPASAAFG</sequence>
<proteinExistence type="evidence at transcript level"/>
<dbReference type="GO" id="GO:0016491">
    <property type="term" value="F:oxidoreductase activity"/>
    <property type="evidence" value="ECO:0007669"/>
    <property type="project" value="UniProtKB-KW"/>
</dbReference>
<evidence type="ECO:0000313" key="4">
    <source>
        <dbReference type="EMBL" id="ACL13526.1"/>
    </source>
</evidence>
<dbReference type="PANTHER" id="PTHR43349:SF43">
    <property type="entry name" value="ISOEUGENOL SYNTHASE 1-LIKE"/>
    <property type="match status" value="1"/>
</dbReference>
<dbReference type="SUPFAM" id="SSF51735">
    <property type="entry name" value="NAD(P)-binding Rossmann-fold domains"/>
    <property type="match status" value="1"/>
</dbReference>
<dbReference type="InterPro" id="IPR050608">
    <property type="entry name" value="NmrA-type/Isoflavone_red_sf"/>
</dbReference>
<feature type="domain" description="NmrA-like" evidence="3">
    <location>
        <begin position="6"/>
        <end position="306"/>
    </location>
</feature>
<dbReference type="Gene3D" id="3.90.25.10">
    <property type="entry name" value="UDP-galactose 4-epimerase, domain 1"/>
    <property type="match status" value="1"/>
</dbReference>
<name>B8RCD2_PIMAN</name>
<accession>B8RCD2</accession>
<evidence type="ECO:0000259" key="3">
    <source>
        <dbReference type="Pfam" id="PF05368"/>
    </source>
</evidence>
<gene>
    <name evidence="4" type="primary">AIS1</name>
</gene>
<keyword evidence="1" id="KW-0521">NADP</keyword>
<keyword evidence="2" id="KW-0560">Oxidoreductase</keyword>
<dbReference type="BRENDA" id="1.1.1.319">
    <property type="organism ID" value="4840"/>
</dbReference>
<dbReference type="AlphaFoldDB" id="B8RCD2"/>
<dbReference type="PANTHER" id="PTHR43349">
    <property type="entry name" value="PINORESINOL REDUCTASE-RELATED"/>
    <property type="match status" value="1"/>
</dbReference>
<dbReference type="InterPro" id="IPR045312">
    <property type="entry name" value="PCBER-like"/>
</dbReference>
<reference evidence="4" key="1">
    <citation type="journal article" date="2009" name="Plant Physiol.">
        <title>Biosynthesis of t-anethole in anise: characterization of t-anol/isoeugenol synthase and an O-methyltransferase specific for a C7-C8 propenyl side chain.</title>
        <authorList>
            <person name="Koeduka T."/>
            <person name="Baiga T.J."/>
            <person name="Noel J.P."/>
            <person name="Pichersky E."/>
        </authorList>
    </citation>
    <scope>NUCLEOTIDE SEQUENCE</scope>
</reference>
<dbReference type="CDD" id="cd05259">
    <property type="entry name" value="PCBER_SDR_a"/>
    <property type="match status" value="1"/>
</dbReference>
<evidence type="ECO:0000256" key="2">
    <source>
        <dbReference type="ARBA" id="ARBA00023002"/>
    </source>
</evidence>
<dbReference type="EMBL" id="EU925388">
    <property type="protein sequence ID" value="ACL13526.1"/>
    <property type="molecule type" value="mRNA"/>
</dbReference>